<gene>
    <name evidence="1" type="primary">nnrE</name>
    <name evidence="3" type="ORF">C7K25_13910</name>
</gene>
<proteinExistence type="inferred from homology"/>
<dbReference type="InterPro" id="IPR036652">
    <property type="entry name" value="YjeF_N_dom_sf"/>
</dbReference>
<reference evidence="3" key="2">
    <citation type="journal article" date="2022" name="Sci. Rep.">
        <title>In silico prediction of the enzymes involved in the degradation of the herbicide molinate by Gulosibacter molinativorax ON4T.</title>
        <authorList>
            <person name="Lopes A.R."/>
            <person name="Bunin E."/>
            <person name="Viana A.T."/>
            <person name="Froufe H."/>
            <person name="Munoz-Merida A."/>
            <person name="Pinho D."/>
            <person name="Figueiredo J."/>
            <person name="Barroso C."/>
            <person name="Vaz-Moreira I."/>
            <person name="Bellanger X."/>
            <person name="Egas C."/>
            <person name="Nunes O.C."/>
        </authorList>
    </citation>
    <scope>NUCLEOTIDE SEQUENCE</scope>
    <source>
        <strain evidence="3">ON4</strain>
    </source>
</reference>
<feature type="binding site" evidence="1">
    <location>
        <position position="170"/>
    </location>
    <ligand>
        <name>K(+)</name>
        <dbReference type="ChEBI" id="CHEBI:29103"/>
    </ligand>
</feature>
<keyword evidence="1" id="KW-0547">Nucleotide-binding</keyword>
<name>A0ABT7CBB3_9MICO</name>
<organism evidence="3 4">
    <name type="scientific">Gulosibacter molinativorax</name>
    <dbReference type="NCBI Taxonomy" id="256821"/>
    <lineage>
        <taxon>Bacteria</taxon>
        <taxon>Bacillati</taxon>
        <taxon>Actinomycetota</taxon>
        <taxon>Actinomycetes</taxon>
        <taxon>Micrococcales</taxon>
        <taxon>Microbacteriaceae</taxon>
        <taxon>Gulosibacter</taxon>
    </lineage>
</organism>
<feature type="binding site" evidence="1">
    <location>
        <position position="57"/>
    </location>
    <ligand>
        <name>K(+)</name>
        <dbReference type="ChEBI" id="CHEBI:29103"/>
    </ligand>
</feature>
<comment type="caution">
    <text evidence="1">Lacks conserved residue(s) required for the propagation of feature annotation.</text>
</comment>
<comment type="similarity">
    <text evidence="1">Belongs to the NnrE/AIBP family.</text>
</comment>
<feature type="binding site" evidence="1">
    <location>
        <position position="167"/>
    </location>
    <ligand>
        <name>(6S)-NADPHX</name>
        <dbReference type="ChEBI" id="CHEBI:64076"/>
    </ligand>
</feature>
<accession>A0ABT7CBB3</accession>
<keyword evidence="1" id="KW-0479">Metal-binding</keyword>
<keyword evidence="1" id="KW-0520">NAD</keyword>
<evidence type="ECO:0000313" key="3">
    <source>
        <dbReference type="EMBL" id="MDJ1372445.1"/>
    </source>
</evidence>
<dbReference type="Gene3D" id="3.40.50.10260">
    <property type="entry name" value="YjeF N-terminal domain"/>
    <property type="match status" value="1"/>
</dbReference>
<keyword evidence="1" id="KW-0413">Isomerase</keyword>
<evidence type="ECO:0000256" key="1">
    <source>
        <dbReference type="HAMAP-Rule" id="MF_01966"/>
    </source>
</evidence>
<dbReference type="EMBL" id="PXVD01000027">
    <property type="protein sequence ID" value="MDJ1372445.1"/>
    <property type="molecule type" value="Genomic_DNA"/>
</dbReference>
<comment type="cofactor">
    <cofactor evidence="1">
        <name>K(+)</name>
        <dbReference type="ChEBI" id="CHEBI:29103"/>
    </cofactor>
    <text evidence="1">Binds 1 potassium ion per subunit.</text>
</comment>
<reference evidence="3" key="1">
    <citation type="submission" date="2018-03" db="EMBL/GenBank/DDBJ databases">
        <authorList>
            <person name="Nunes O.C."/>
            <person name="Lopes A.R."/>
            <person name="Froufe H."/>
            <person name="Munoz-Merida A."/>
            <person name="Barroso C."/>
            <person name="Egas C."/>
        </authorList>
    </citation>
    <scope>NUCLEOTIDE SEQUENCE</scope>
    <source>
        <strain evidence="3">ON4</strain>
    </source>
</reference>
<dbReference type="Pfam" id="PF03853">
    <property type="entry name" value="YjeF_N"/>
    <property type="match status" value="1"/>
</dbReference>
<feature type="binding site" evidence="1">
    <location>
        <position position="120"/>
    </location>
    <ligand>
        <name>K(+)</name>
        <dbReference type="ChEBI" id="CHEBI:29103"/>
    </ligand>
</feature>
<dbReference type="PROSITE" id="PS51385">
    <property type="entry name" value="YJEF_N"/>
    <property type="match status" value="1"/>
</dbReference>
<comment type="catalytic activity">
    <reaction evidence="1">
        <text>(6R)-NADHX = (6S)-NADHX</text>
        <dbReference type="Rhea" id="RHEA:32215"/>
        <dbReference type="ChEBI" id="CHEBI:64074"/>
        <dbReference type="ChEBI" id="CHEBI:64075"/>
        <dbReference type="EC" id="5.1.99.6"/>
    </reaction>
</comment>
<dbReference type="RefSeq" id="WP_051267282.1">
    <property type="nucleotide sequence ID" value="NZ_CP028426.1"/>
</dbReference>
<evidence type="ECO:0000313" key="4">
    <source>
        <dbReference type="Proteomes" id="UP001170379"/>
    </source>
</evidence>
<dbReference type="EC" id="5.1.99.6" evidence="1"/>
<comment type="catalytic activity">
    <reaction evidence="1">
        <text>(6R)-NADPHX = (6S)-NADPHX</text>
        <dbReference type="Rhea" id="RHEA:32227"/>
        <dbReference type="ChEBI" id="CHEBI:64076"/>
        <dbReference type="ChEBI" id="CHEBI:64077"/>
        <dbReference type="EC" id="5.1.99.6"/>
    </reaction>
</comment>
<keyword evidence="4" id="KW-1185">Reference proteome</keyword>
<feature type="binding site" evidence="1">
    <location>
        <begin position="56"/>
        <end position="60"/>
    </location>
    <ligand>
        <name>(6S)-NADPHX</name>
        <dbReference type="ChEBI" id="CHEBI:64076"/>
    </ligand>
</feature>
<dbReference type="Proteomes" id="UP001170379">
    <property type="component" value="Unassembled WGS sequence"/>
</dbReference>
<keyword evidence="1" id="KW-0630">Potassium</keyword>
<feature type="domain" description="YjeF N-terminal" evidence="2">
    <location>
        <begin position="6"/>
        <end position="226"/>
    </location>
</feature>
<dbReference type="SUPFAM" id="SSF64153">
    <property type="entry name" value="YjeF N-terminal domain-like"/>
    <property type="match status" value="1"/>
</dbReference>
<keyword evidence="1" id="KW-0521">NADP</keyword>
<protein>
    <recommendedName>
        <fullName evidence="1">NAD(P)H-hydrate epimerase</fullName>
        <ecNumber evidence="1">5.1.99.6</ecNumber>
    </recommendedName>
    <alternativeName>
        <fullName evidence="1">NAD(P)HX epimerase</fullName>
    </alternativeName>
</protein>
<dbReference type="InterPro" id="IPR004443">
    <property type="entry name" value="YjeF_N_dom"/>
</dbReference>
<comment type="function">
    <text evidence="1">Catalyzes the epimerization of the S- and R-forms of NAD(P)HX, a damaged form of NAD(P)H that is a result of enzymatic or heat-dependent hydration. This is a prerequisite for the S-specific NAD(P)H-hydrate dehydratase to allow the repair of both epimers of NAD(P)HX.</text>
</comment>
<comment type="caution">
    <text evidence="3">The sequence shown here is derived from an EMBL/GenBank/DDBJ whole genome shotgun (WGS) entry which is preliminary data.</text>
</comment>
<sequence length="234" mass="23229">MRNGYSAAQIREAEAPFLERGVPLMIRAAQSLAEHVTSILPSPESARVLVLAGPGNNGGDATYAASFIANAGVKVQVVAVGGRLLEAAEAAARDEGAEILLDASPESAAALVAGADVVLDGVLGIGSGGTAAGGSPALRDPARAFVVAVKAAIASAPDPTPIVIAVDIPSGIDPDDGSVPDPDAVLKAQLTVTFIGVKAGLLLEPAASLAGKVWLEPLGASQGLLQVRPTVSLP</sequence>
<evidence type="ECO:0000259" key="2">
    <source>
        <dbReference type="PROSITE" id="PS51385"/>
    </source>
</evidence>
<dbReference type="HAMAP" id="MF_01966">
    <property type="entry name" value="NADHX_epimerase"/>
    <property type="match status" value="1"/>
</dbReference>